<reference evidence="14 15" key="1">
    <citation type="submission" date="2018-06" db="EMBL/GenBank/DDBJ databases">
        <title>Nitrincola tibetense sp. nov., isolated from Lake XuguoCo on Tibetan Plateau.</title>
        <authorList>
            <person name="Xing P."/>
        </authorList>
    </citation>
    <scope>NUCLEOTIDE SEQUENCE [LARGE SCALE GENOMIC DNA]</scope>
    <source>
        <strain evidence="15">xg18</strain>
    </source>
</reference>
<dbReference type="Proteomes" id="UP000250744">
    <property type="component" value="Unassembled WGS sequence"/>
</dbReference>
<dbReference type="AlphaFoldDB" id="A0A364NHY0"/>
<name>A0A364NHY0_9GAMM</name>
<evidence type="ECO:0000313" key="14">
    <source>
        <dbReference type="EMBL" id="RAU16682.1"/>
    </source>
</evidence>
<dbReference type="InterPro" id="IPR051206">
    <property type="entry name" value="NAMLAA_amidase_2"/>
</dbReference>
<evidence type="ECO:0000256" key="6">
    <source>
        <dbReference type="ARBA" id="ARBA00022490"/>
    </source>
</evidence>
<dbReference type="Gene3D" id="3.40.80.10">
    <property type="entry name" value="Peptidoglycan recognition protein-like"/>
    <property type="match status" value="1"/>
</dbReference>
<evidence type="ECO:0000256" key="3">
    <source>
        <dbReference type="ARBA" id="ARBA00004496"/>
    </source>
</evidence>
<dbReference type="NCBIfam" id="NF008758">
    <property type="entry name" value="PRK11789.1"/>
    <property type="match status" value="1"/>
</dbReference>
<evidence type="ECO:0000256" key="8">
    <source>
        <dbReference type="ARBA" id="ARBA00022801"/>
    </source>
</evidence>
<dbReference type="OrthoDB" id="9794842at2"/>
<dbReference type="EC" id="3.5.1.28" evidence="5"/>
<evidence type="ECO:0000313" key="15">
    <source>
        <dbReference type="Proteomes" id="UP000250744"/>
    </source>
</evidence>
<dbReference type="CDD" id="cd06583">
    <property type="entry name" value="PGRP"/>
    <property type="match status" value="1"/>
</dbReference>
<dbReference type="InterPro" id="IPR002502">
    <property type="entry name" value="Amidase_domain"/>
</dbReference>
<evidence type="ECO:0000256" key="4">
    <source>
        <dbReference type="ARBA" id="ARBA00007553"/>
    </source>
</evidence>
<organism evidence="14 15">
    <name type="scientific">Nitrincola tibetensis</name>
    <dbReference type="NCBI Taxonomy" id="2219697"/>
    <lineage>
        <taxon>Bacteria</taxon>
        <taxon>Pseudomonadati</taxon>
        <taxon>Pseudomonadota</taxon>
        <taxon>Gammaproteobacteria</taxon>
        <taxon>Oceanospirillales</taxon>
        <taxon>Oceanospirillaceae</taxon>
        <taxon>Nitrincola</taxon>
    </lineage>
</organism>
<dbReference type="SUPFAM" id="SSF55846">
    <property type="entry name" value="N-acetylmuramoyl-L-alanine amidase-like"/>
    <property type="match status" value="1"/>
</dbReference>
<keyword evidence="7" id="KW-0479">Metal-binding</keyword>
<evidence type="ECO:0000259" key="13">
    <source>
        <dbReference type="SMART" id="SM00644"/>
    </source>
</evidence>
<dbReference type="GO" id="GO:0009254">
    <property type="term" value="P:peptidoglycan turnover"/>
    <property type="evidence" value="ECO:0007669"/>
    <property type="project" value="TreeGrafter"/>
</dbReference>
<accession>A0A364NHY0</accession>
<comment type="subcellular location">
    <subcellularLocation>
        <location evidence="3">Cytoplasm</location>
    </subcellularLocation>
</comment>
<dbReference type="GO" id="GO:0005737">
    <property type="term" value="C:cytoplasm"/>
    <property type="evidence" value="ECO:0007669"/>
    <property type="project" value="UniProtKB-SubCell"/>
</dbReference>
<dbReference type="GO" id="GO:0008745">
    <property type="term" value="F:N-acetylmuramoyl-L-alanine amidase activity"/>
    <property type="evidence" value="ECO:0007669"/>
    <property type="project" value="UniProtKB-EC"/>
</dbReference>
<comment type="caution">
    <text evidence="14">The sequence shown here is derived from an EMBL/GenBank/DDBJ whole genome shotgun (WGS) entry which is preliminary data.</text>
</comment>
<feature type="domain" description="N-acetylmuramoyl-L-alanine amidase" evidence="13">
    <location>
        <begin position="20"/>
        <end position="171"/>
    </location>
</feature>
<evidence type="ECO:0000256" key="1">
    <source>
        <dbReference type="ARBA" id="ARBA00001561"/>
    </source>
</evidence>
<evidence type="ECO:0000256" key="5">
    <source>
        <dbReference type="ARBA" id="ARBA00011901"/>
    </source>
</evidence>
<keyword evidence="8" id="KW-0378">Hydrolase</keyword>
<evidence type="ECO:0000256" key="12">
    <source>
        <dbReference type="ARBA" id="ARBA00042615"/>
    </source>
</evidence>
<gene>
    <name evidence="14" type="ORF">DN062_16800</name>
</gene>
<comment type="cofactor">
    <cofactor evidence="2">
        <name>Zn(2+)</name>
        <dbReference type="ChEBI" id="CHEBI:29105"/>
    </cofactor>
</comment>
<protein>
    <recommendedName>
        <fullName evidence="11">1,6-anhydro-N-acetylmuramyl-L-alanine amidase AmpD</fullName>
        <ecNumber evidence="5">3.5.1.28</ecNumber>
    </recommendedName>
    <alternativeName>
        <fullName evidence="12">N-acetylmuramoyl-L-alanine amidase</fullName>
    </alternativeName>
</protein>
<dbReference type="Pfam" id="PF01510">
    <property type="entry name" value="Amidase_2"/>
    <property type="match status" value="1"/>
</dbReference>
<keyword evidence="10" id="KW-0961">Cell wall biogenesis/degradation</keyword>
<proteinExistence type="inferred from homology"/>
<dbReference type="RefSeq" id="WP_112160458.1">
    <property type="nucleotide sequence ID" value="NZ_QKRX01000018.1"/>
</dbReference>
<dbReference type="SMART" id="SM00644">
    <property type="entry name" value="Ami_2"/>
    <property type="match status" value="1"/>
</dbReference>
<evidence type="ECO:0000256" key="9">
    <source>
        <dbReference type="ARBA" id="ARBA00022833"/>
    </source>
</evidence>
<evidence type="ECO:0000256" key="11">
    <source>
        <dbReference type="ARBA" id="ARBA00039257"/>
    </source>
</evidence>
<comment type="catalytic activity">
    <reaction evidence="1">
        <text>Hydrolyzes the link between N-acetylmuramoyl residues and L-amino acid residues in certain cell-wall glycopeptides.</text>
        <dbReference type="EC" id="3.5.1.28"/>
    </reaction>
</comment>
<sequence>MPVQPSIENHLLTYAKWCPSPNYNNRPDKASVSLLVIHNISLPPRQFGGEYIESFFQNRLPVEDHPYFTEIADLQVSAHLLIKRSGDVVQFVSFDKRAWHAGVSCFESEANCNDFSIGIELEGCDDLPYTSDQYKTLVQVTRSLMQHYPLITPARIVGHDQIAPGRKTDPGASFDWKHYLGCLTDE</sequence>
<evidence type="ECO:0000256" key="2">
    <source>
        <dbReference type="ARBA" id="ARBA00001947"/>
    </source>
</evidence>
<dbReference type="GO" id="GO:0046872">
    <property type="term" value="F:metal ion binding"/>
    <property type="evidence" value="ECO:0007669"/>
    <property type="project" value="UniProtKB-KW"/>
</dbReference>
<keyword evidence="6" id="KW-0963">Cytoplasm</keyword>
<dbReference type="EMBL" id="QKRX01000018">
    <property type="protein sequence ID" value="RAU16682.1"/>
    <property type="molecule type" value="Genomic_DNA"/>
</dbReference>
<evidence type="ECO:0000256" key="10">
    <source>
        <dbReference type="ARBA" id="ARBA00023316"/>
    </source>
</evidence>
<keyword evidence="9" id="KW-0862">Zinc</keyword>
<dbReference type="GO" id="GO:0009253">
    <property type="term" value="P:peptidoglycan catabolic process"/>
    <property type="evidence" value="ECO:0007669"/>
    <property type="project" value="InterPro"/>
</dbReference>
<dbReference type="PANTHER" id="PTHR30417">
    <property type="entry name" value="N-ACETYLMURAMOYL-L-ALANINE AMIDASE AMID"/>
    <property type="match status" value="1"/>
</dbReference>
<evidence type="ECO:0000256" key="7">
    <source>
        <dbReference type="ARBA" id="ARBA00022723"/>
    </source>
</evidence>
<dbReference type="PANTHER" id="PTHR30417:SF4">
    <property type="entry name" value="1,6-ANHYDRO-N-ACETYLMURAMYL-L-ALANINE AMIDASE AMPD"/>
    <property type="match status" value="1"/>
</dbReference>
<dbReference type="GO" id="GO:0071555">
    <property type="term" value="P:cell wall organization"/>
    <property type="evidence" value="ECO:0007669"/>
    <property type="project" value="UniProtKB-KW"/>
</dbReference>
<dbReference type="InterPro" id="IPR036505">
    <property type="entry name" value="Amidase/PGRP_sf"/>
</dbReference>
<keyword evidence="15" id="KW-1185">Reference proteome</keyword>
<comment type="similarity">
    <text evidence="4">Belongs to the N-acetylmuramoyl-L-alanine amidase 2 family.</text>
</comment>